<dbReference type="NCBIfam" id="TIGR00633">
    <property type="entry name" value="xth"/>
    <property type="match status" value="1"/>
</dbReference>
<keyword evidence="2 6" id="KW-0479">Metal-binding</keyword>
<dbReference type="Gene3D" id="3.60.10.10">
    <property type="entry name" value="Endonuclease/exonuclease/phosphatase"/>
    <property type="match status" value="1"/>
</dbReference>
<feature type="binding site" evidence="6">
    <location>
        <position position="35"/>
    </location>
    <ligand>
        <name>Mg(2+)</name>
        <dbReference type="ChEBI" id="CHEBI:18420"/>
        <label>1</label>
    </ligand>
</feature>
<dbReference type="GO" id="GO:0006284">
    <property type="term" value="P:base-excision repair"/>
    <property type="evidence" value="ECO:0007669"/>
    <property type="project" value="TreeGrafter"/>
</dbReference>
<dbReference type="InterPro" id="IPR020847">
    <property type="entry name" value="AP_endonuclease_F1_BS"/>
</dbReference>
<name>A0A2S1LY51_9SPIR</name>
<protein>
    <submittedName>
        <fullName evidence="9">Exodeoxyribonuclease III</fullName>
    </submittedName>
</protein>
<gene>
    <name evidence="9" type="primary">xth</name>
    <name evidence="9" type="ORF">CR532_02780</name>
</gene>
<feature type="active site" description="Proton donor/acceptor" evidence="5">
    <location>
        <position position="147"/>
    </location>
</feature>
<evidence type="ECO:0000313" key="9">
    <source>
        <dbReference type="EMBL" id="AWG43229.1"/>
    </source>
</evidence>
<feature type="binding site" evidence="6">
    <location>
        <position position="7"/>
    </location>
    <ligand>
        <name>Mg(2+)</name>
        <dbReference type="ChEBI" id="CHEBI:18420"/>
        <label>1</label>
    </ligand>
</feature>
<evidence type="ECO:0000313" key="10">
    <source>
        <dbReference type="Proteomes" id="UP000244655"/>
    </source>
</evidence>
<evidence type="ECO:0000256" key="1">
    <source>
        <dbReference type="ARBA" id="ARBA00007092"/>
    </source>
</evidence>
<evidence type="ECO:0000256" key="6">
    <source>
        <dbReference type="PIRSR" id="PIRSR604808-2"/>
    </source>
</evidence>
<keyword evidence="4 6" id="KW-0460">Magnesium</keyword>
<dbReference type="RefSeq" id="WP_108729300.1">
    <property type="nucleotide sequence ID" value="NZ_CP025785.1"/>
</dbReference>
<dbReference type="SUPFAM" id="SSF56219">
    <property type="entry name" value="DNase I-like"/>
    <property type="match status" value="1"/>
</dbReference>
<dbReference type="InterPro" id="IPR004808">
    <property type="entry name" value="AP_endonuc_1"/>
</dbReference>
<dbReference type="NCBIfam" id="TIGR00195">
    <property type="entry name" value="exoDNase_III"/>
    <property type="match status" value="1"/>
</dbReference>
<proteinExistence type="inferred from homology"/>
<keyword evidence="10" id="KW-1185">Reference proteome</keyword>
<dbReference type="GO" id="GO:0008311">
    <property type="term" value="F:double-stranded DNA 3'-5' DNA exonuclease activity"/>
    <property type="evidence" value="ECO:0007669"/>
    <property type="project" value="TreeGrafter"/>
</dbReference>
<feature type="active site" description="Proton acceptor" evidence="5">
    <location>
        <position position="244"/>
    </location>
</feature>
<dbReference type="PANTHER" id="PTHR22748">
    <property type="entry name" value="AP ENDONUCLEASE"/>
    <property type="match status" value="1"/>
</dbReference>
<evidence type="ECO:0000256" key="3">
    <source>
        <dbReference type="ARBA" id="ARBA00022801"/>
    </source>
</evidence>
<dbReference type="GO" id="GO:0003906">
    <property type="term" value="F:DNA-(apurinic or apyrimidinic site) endonuclease activity"/>
    <property type="evidence" value="ECO:0007669"/>
    <property type="project" value="TreeGrafter"/>
</dbReference>
<evidence type="ECO:0000256" key="7">
    <source>
        <dbReference type="PIRSR" id="PIRSR604808-3"/>
    </source>
</evidence>
<dbReference type="AlphaFoldDB" id="A0A2S1LY51"/>
<dbReference type="PANTHER" id="PTHR22748:SF6">
    <property type="entry name" value="DNA-(APURINIC OR APYRIMIDINIC SITE) ENDONUCLEASE"/>
    <property type="match status" value="1"/>
</dbReference>
<organism evidence="9 10">
    <name type="scientific">Candidatus Borreliella tachyglossi</name>
    <dbReference type="NCBI Taxonomy" id="1964448"/>
    <lineage>
        <taxon>Bacteria</taxon>
        <taxon>Pseudomonadati</taxon>
        <taxon>Spirochaetota</taxon>
        <taxon>Spirochaetia</taxon>
        <taxon>Spirochaetales</taxon>
        <taxon>Borreliaceae</taxon>
        <taxon>Borreliella</taxon>
    </lineage>
</organism>
<feature type="site" description="Important for catalytic activity" evidence="7">
    <location>
        <position position="218"/>
    </location>
</feature>
<evidence type="ECO:0000256" key="4">
    <source>
        <dbReference type="ARBA" id="ARBA00022842"/>
    </source>
</evidence>
<evidence type="ECO:0000256" key="5">
    <source>
        <dbReference type="PIRSR" id="PIRSR604808-1"/>
    </source>
</evidence>
<dbReference type="PROSITE" id="PS51435">
    <property type="entry name" value="AP_NUCLEASE_F1_4"/>
    <property type="match status" value="1"/>
</dbReference>
<feature type="site" description="Transition state stabilizer" evidence="7">
    <location>
        <position position="149"/>
    </location>
</feature>
<feature type="binding site" evidence="6">
    <location>
        <position position="149"/>
    </location>
    <ligand>
        <name>Mg(2+)</name>
        <dbReference type="ChEBI" id="CHEBI:18420"/>
        <label>1</label>
    </ligand>
</feature>
<feature type="binding site" evidence="6">
    <location>
        <position position="244"/>
    </location>
    <ligand>
        <name>Mg(2+)</name>
        <dbReference type="ChEBI" id="CHEBI:18420"/>
        <label>1</label>
    </ligand>
</feature>
<dbReference type="PROSITE" id="PS00726">
    <property type="entry name" value="AP_NUCLEASE_F1_1"/>
    <property type="match status" value="1"/>
</dbReference>
<dbReference type="Pfam" id="PF03372">
    <property type="entry name" value="Exo_endo_phos"/>
    <property type="match status" value="1"/>
</dbReference>
<dbReference type="GO" id="GO:0003677">
    <property type="term" value="F:DNA binding"/>
    <property type="evidence" value="ECO:0007669"/>
    <property type="project" value="InterPro"/>
</dbReference>
<evidence type="ECO:0000256" key="2">
    <source>
        <dbReference type="ARBA" id="ARBA00022723"/>
    </source>
</evidence>
<dbReference type="EMBL" id="CP025785">
    <property type="protein sequence ID" value="AWG43229.1"/>
    <property type="molecule type" value="Genomic_DNA"/>
</dbReference>
<dbReference type="InterPro" id="IPR005135">
    <property type="entry name" value="Endo/exonuclease/phosphatase"/>
</dbReference>
<comment type="cofactor">
    <cofactor evidence="6">
        <name>Mg(2+)</name>
        <dbReference type="ChEBI" id="CHEBI:18420"/>
    </cofactor>
    <cofactor evidence="6">
        <name>Mn(2+)</name>
        <dbReference type="ChEBI" id="CHEBI:29035"/>
    </cofactor>
    <text evidence="6">Probably binds two magnesium or manganese ions per subunit.</text>
</comment>
<dbReference type="OrthoDB" id="9803914at2"/>
<dbReference type="GO" id="GO:0046872">
    <property type="term" value="F:metal ion binding"/>
    <property type="evidence" value="ECO:0007669"/>
    <property type="project" value="UniProtKB-KW"/>
</dbReference>
<feature type="binding site" evidence="6">
    <location>
        <position position="147"/>
    </location>
    <ligand>
        <name>Mg(2+)</name>
        <dbReference type="ChEBI" id="CHEBI:18420"/>
        <label>1</label>
    </ligand>
</feature>
<evidence type="ECO:0000259" key="8">
    <source>
        <dbReference type="Pfam" id="PF03372"/>
    </source>
</evidence>
<feature type="site" description="Interaction with DNA substrate" evidence="7">
    <location>
        <position position="244"/>
    </location>
</feature>
<keyword evidence="6" id="KW-0464">Manganese</keyword>
<feature type="binding site" evidence="6">
    <location>
        <position position="243"/>
    </location>
    <ligand>
        <name>Mg(2+)</name>
        <dbReference type="ChEBI" id="CHEBI:18420"/>
        <label>1</label>
    </ligand>
</feature>
<reference evidence="9 10" key="1">
    <citation type="submission" date="2018-01" db="EMBL/GenBank/DDBJ databases">
        <title>Genome sequence of Borrelia tachyglossi.</title>
        <authorList>
            <person name="Gofton A.W."/>
        </authorList>
    </citation>
    <scope>NUCLEOTIDE SEQUENCE [LARGE SCALE GENOMIC DNA]</scope>
    <source>
        <strain evidence="9 10">Bc-F10-1268</strain>
    </source>
</reference>
<dbReference type="InterPro" id="IPR036691">
    <property type="entry name" value="Endo/exonu/phosph_ase_sf"/>
</dbReference>
<keyword evidence="3" id="KW-0378">Hydrolase</keyword>
<dbReference type="Proteomes" id="UP000244655">
    <property type="component" value="Chromosome"/>
</dbReference>
<dbReference type="GO" id="GO:0008081">
    <property type="term" value="F:phosphoric diester hydrolase activity"/>
    <property type="evidence" value="ECO:0007669"/>
    <property type="project" value="TreeGrafter"/>
</dbReference>
<comment type="similarity">
    <text evidence="1">Belongs to the DNA repair enzymes AP/ExoA family.</text>
</comment>
<feature type="active site" evidence="5">
    <location>
        <position position="107"/>
    </location>
</feature>
<sequence>MNLISWNVNGIRAVLGKGFLEFIEKYSPDILCLQETKACREQLPKELINIEGYYTHFSRSIIKGYSGVGIYSKVEPIKLESMNIEVFDREGRCLIAHYRDFVLINAYFPNSQALRKRLPYKLDFLMSLKSLANSFIGSGANLIICGDFNIAHTEIDLSNPRGSRESAGYYIEETTWMDNFLNEGYVDTFRMFNKSPDNYTWWDYRTKARERNIGWRIDYFIVNEVFKFRIKDALILNEVMGSDHCPVVLQLH</sequence>
<accession>A0A2S1LY51</accession>
<feature type="domain" description="Endonuclease/exonuclease/phosphatase" evidence="8">
    <location>
        <begin position="4"/>
        <end position="244"/>
    </location>
</feature>